<dbReference type="GO" id="GO:0010181">
    <property type="term" value="F:FMN binding"/>
    <property type="evidence" value="ECO:0007669"/>
    <property type="project" value="InterPro"/>
</dbReference>
<reference evidence="3 4" key="1">
    <citation type="journal article" date="2010" name="Nature">
        <title>Comparative genomics reveals mobile pathogenicity chromosomes in Fusarium.</title>
        <authorList>
            <person name="Ma L.J."/>
            <person name="van der Does H.C."/>
            <person name="Borkovich K.A."/>
            <person name="Coleman J.J."/>
            <person name="Daboussi M.J."/>
            <person name="Di Pietro A."/>
            <person name="Dufresne M."/>
            <person name="Freitag M."/>
            <person name="Grabherr M."/>
            <person name="Henrissat B."/>
            <person name="Houterman P.M."/>
            <person name="Kang S."/>
            <person name="Shim W.B."/>
            <person name="Woloshuk C."/>
            <person name="Xie X."/>
            <person name="Xu J.R."/>
            <person name="Antoniw J."/>
            <person name="Baker S.E."/>
            <person name="Bluhm B.H."/>
            <person name="Breakspear A."/>
            <person name="Brown D.W."/>
            <person name="Butchko R.A."/>
            <person name="Chapman S."/>
            <person name="Coulson R."/>
            <person name="Coutinho P.M."/>
            <person name="Danchin E.G."/>
            <person name="Diener A."/>
            <person name="Gale L.R."/>
            <person name="Gardiner D.M."/>
            <person name="Goff S."/>
            <person name="Hammond-Kosack K.E."/>
            <person name="Hilburn K."/>
            <person name="Hua-Van A."/>
            <person name="Jonkers W."/>
            <person name="Kazan K."/>
            <person name="Kodira C.D."/>
            <person name="Koehrsen M."/>
            <person name="Kumar L."/>
            <person name="Lee Y.H."/>
            <person name="Li L."/>
            <person name="Manners J.M."/>
            <person name="Miranda-Saavedra D."/>
            <person name="Mukherjee M."/>
            <person name="Park G."/>
            <person name="Park J."/>
            <person name="Park S.Y."/>
            <person name="Proctor R.H."/>
            <person name="Regev A."/>
            <person name="Ruiz-Roldan M.C."/>
            <person name="Sain D."/>
            <person name="Sakthikumar S."/>
            <person name="Sykes S."/>
            <person name="Schwartz D.C."/>
            <person name="Turgeon B.G."/>
            <person name="Wapinski I."/>
            <person name="Yoder O."/>
            <person name="Young S."/>
            <person name="Zeng Q."/>
            <person name="Zhou S."/>
            <person name="Galagan J."/>
            <person name="Cuomo C.A."/>
            <person name="Kistler H.C."/>
            <person name="Rep M."/>
        </authorList>
    </citation>
    <scope>NUCLEOTIDE SEQUENCE [LARGE SCALE GENOMIC DNA]</scope>
    <source>
        <strain evidence="4">M3125 / FGSC 7600</strain>
    </source>
</reference>
<dbReference type="Gene3D" id="3.20.20.70">
    <property type="entry name" value="Aldolase class I"/>
    <property type="match status" value="1"/>
</dbReference>
<dbReference type="VEuPathDB" id="FungiDB:FVEG_08619"/>
<dbReference type="InterPro" id="IPR001155">
    <property type="entry name" value="OxRdtase_FMN_N"/>
</dbReference>
<evidence type="ECO:0000313" key="3">
    <source>
        <dbReference type="EMBL" id="EWG48987.1"/>
    </source>
</evidence>
<evidence type="ECO:0000256" key="1">
    <source>
        <dbReference type="ARBA" id="ARBA00022630"/>
    </source>
</evidence>
<dbReference type="GO" id="GO:0003959">
    <property type="term" value="F:NADPH dehydrogenase activity"/>
    <property type="evidence" value="ECO:0007669"/>
    <property type="project" value="TreeGrafter"/>
</dbReference>
<dbReference type="OrthoDB" id="276546at2759"/>
<sequence length="398" mass="44197">MTVTTKTTTTISPNSRLFKPIQVGNVQLGHRMVMAPLTRYRNDDNHVAKPFVERYYSERGSAPGTLIISEATGVSMQDTGMRQGPAFVTDEQVAAWKKVIGGVHANKSLWSQQIWGQGRAADPEYQKERGFKYRSSSAVPIEEGAPAPEAMTEEEIQGFIKDFVATARRVIDAGGDMIEIHGAHGYLIDQFTSDSVNKRTDKWGGSVENRARLLLEIVKAVSAEIGSKRVALRLSPYASFQGAESSDVKEQYSYIVNEVKKLGPLAYLSLVEARGDPAKLLAPDTDPSVDAQTLDFILDIWDNTSPVIVAGNYSPVSAAEVLDGHYSKWDVLVAFGRHFIANPDFVWRVKHGVELAKYDRTTFYVRGSEIGYNDYPFSQEYVDAQRAWAVENLPMHPK</sequence>
<dbReference type="KEGG" id="fvr:FVEG_08619"/>
<dbReference type="RefSeq" id="XP_018755178.1">
    <property type="nucleotide sequence ID" value="XM_018897505.1"/>
</dbReference>
<dbReference type="InterPro" id="IPR013785">
    <property type="entry name" value="Aldolase_TIM"/>
</dbReference>
<protein>
    <recommendedName>
        <fullName evidence="2">NADH:flavin oxidoreductase/NADH oxidase N-terminal domain-containing protein</fullName>
    </recommendedName>
</protein>
<dbReference type="InterPro" id="IPR045247">
    <property type="entry name" value="Oye-like"/>
</dbReference>
<dbReference type="GeneID" id="30066336"/>
<dbReference type="PANTHER" id="PTHR22893">
    <property type="entry name" value="NADH OXIDOREDUCTASE-RELATED"/>
    <property type="match status" value="1"/>
</dbReference>
<dbReference type="EMBL" id="DS022252">
    <property type="protein sequence ID" value="EWG48987.1"/>
    <property type="molecule type" value="Genomic_DNA"/>
</dbReference>
<feature type="domain" description="NADH:flavin oxidoreductase/NADH oxidase N-terminal" evidence="2">
    <location>
        <begin position="17"/>
        <end position="354"/>
    </location>
</feature>
<evidence type="ECO:0000313" key="4">
    <source>
        <dbReference type="Proteomes" id="UP000009096"/>
    </source>
</evidence>
<name>W7MXA1_GIBM7</name>
<dbReference type="eggNOG" id="KOG0134">
    <property type="taxonomic scope" value="Eukaryota"/>
</dbReference>
<dbReference type="PANTHER" id="PTHR22893:SF91">
    <property type="entry name" value="NADPH DEHYDROGENASE 2-RELATED"/>
    <property type="match status" value="1"/>
</dbReference>
<dbReference type="CDD" id="cd02933">
    <property type="entry name" value="OYE_like_FMN"/>
    <property type="match status" value="1"/>
</dbReference>
<dbReference type="HOGENOM" id="CLU_012153_0_0_1"/>
<evidence type="ECO:0000259" key="2">
    <source>
        <dbReference type="Pfam" id="PF00724"/>
    </source>
</evidence>
<keyword evidence="1" id="KW-0285">Flavoprotein</keyword>
<dbReference type="EMBL" id="CM000587">
    <property type="protein sequence ID" value="EWG48987.1"/>
    <property type="molecule type" value="Genomic_DNA"/>
</dbReference>
<gene>
    <name evidence="3" type="ORF">FVEG_08619</name>
</gene>
<dbReference type="OMA" id="QIWGQGR"/>
<keyword evidence="4" id="KW-1185">Reference proteome</keyword>
<dbReference type="Proteomes" id="UP000009096">
    <property type="component" value="Chromosome 10"/>
</dbReference>
<accession>W7MXA1</accession>
<dbReference type="FunFam" id="3.20.20.70:FF:000138">
    <property type="entry name" value="NADPH dehydrogenase 1"/>
    <property type="match status" value="1"/>
</dbReference>
<proteinExistence type="predicted"/>
<dbReference type="SUPFAM" id="SSF51395">
    <property type="entry name" value="FMN-linked oxidoreductases"/>
    <property type="match status" value="1"/>
</dbReference>
<dbReference type="Pfam" id="PF00724">
    <property type="entry name" value="Oxidored_FMN"/>
    <property type="match status" value="1"/>
</dbReference>
<dbReference type="AlphaFoldDB" id="W7MXA1"/>
<organism evidence="3 4">
    <name type="scientific">Gibberella moniliformis (strain M3125 / FGSC 7600)</name>
    <name type="common">Maize ear and stalk rot fungus</name>
    <name type="synonym">Fusarium verticillioides</name>
    <dbReference type="NCBI Taxonomy" id="334819"/>
    <lineage>
        <taxon>Eukaryota</taxon>
        <taxon>Fungi</taxon>
        <taxon>Dikarya</taxon>
        <taxon>Ascomycota</taxon>
        <taxon>Pezizomycotina</taxon>
        <taxon>Sordariomycetes</taxon>
        <taxon>Hypocreomycetidae</taxon>
        <taxon>Hypocreales</taxon>
        <taxon>Nectriaceae</taxon>
        <taxon>Fusarium</taxon>
        <taxon>Fusarium fujikuroi species complex</taxon>
    </lineage>
</organism>